<dbReference type="Pfam" id="PF07980">
    <property type="entry name" value="SusD_RagB"/>
    <property type="match status" value="1"/>
</dbReference>
<dbReference type="PROSITE" id="PS51257">
    <property type="entry name" value="PROKAR_LIPOPROTEIN"/>
    <property type="match status" value="1"/>
</dbReference>
<evidence type="ECO:0000256" key="3">
    <source>
        <dbReference type="ARBA" id="ARBA00022729"/>
    </source>
</evidence>
<gene>
    <name evidence="8" type="ORF">FBD94_06960</name>
</gene>
<comment type="subcellular location">
    <subcellularLocation>
        <location evidence="1">Cell outer membrane</location>
    </subcellularLocation>
</comment>
<comment type="similarity">
    <text evidence="2">Belongs to the SusD family.</text>
</comment>
<sequence>MKSLKYICFLVVLITGLTGCKKYLDIVPKGKIIPQKTNDYRLLLDQILPRGSSNGFTQSFSNDVLMSDDMEVNAFSASFYKAAAQNVLMFAEHIYLDSESDPDWEALYNQIYVANLVTSQVLDSEGGTPAEKNALFAEAKVHRAHAYLILVNLYARQYIAATAATDPGVPIRKNLDFEEKLPRASVQEVYNYILQDLNDALGKLPAIPQLNINYRPVEAACNALLARANLYMNNIPSALAYANTSLQLYNTLIDYNTLPAGQSFPGTLAEPTGLQSKEVLLLKSPTTAESLFYGSNGLVSLYDQQNDLRFKAKFASDAAFGLNFGFICTGWSGKTPAKGPSTAEMLLIRAECYARTEKVTEAIADLNTLRKSRFKTGSNSTLTASSPAQTLLLVKQERRRELAFLGARWFDIKRYNVVDNDNITVTHLINGASYTLAPNSVRCVLPIGRKYIDLNPEITQNPR</sequence>
<dbReference type="Proteomes" id="UP000309594">
    <property type="component" value="Unassembled WGS sequence"/>
</dbReference>
<dbReference type="Gene3D" id="1.25.40.390">
    <property type="match status" value="1"/>
</dbReference>
<evidence type="ECO:0000259" key="7">
    <source>
        <dbReference type="Pfam" id="PF14322"/>
    </source>
</evidence>
<feature type="domain" description="RagB/SusD" evidence="6">
    <location>
        <begin position="343"/>
        <end position="462"/>
    </location>
</feature>
<evidence type="ECO:0000313" key="9">
    <source>
        <dbReference type="Proteomes" id="UP000309594"/>
    </source>
</evidence>
<comment type="caution">
    <text evidence="8">The sequence shown here is derived from an EMBL/GenBank/DDBJ whole genome shotgun (WGS) entry which is preliminary data.</text>
</comment>
<keyword evidence="3" id="KW-0732">Signal</keyword>
<keyword evidence="4" id="KW-0472">Membrane</keyword>
<accession>A0A4U1GJI2</accession>
<reference evidence="8 9" key="1">
    <citation type="submission" date="2019-04" db="EMBL/GenBank/DDBJ databases">
        <title>Pedobacter sp. RP-1-16 sp. nov., isolated from Arctic soil.</title>
        <authorList>
            <person name="Dahal R.H."/>
            <person name="Kim D.-U."/>
        </authorList>
    </citation>
    <scope>NUCLEOTIDE SEQUENCE [LARGE SCALE GENOMIC DNA]</scope>
    <source>
        <strain evidence="8 9">RP-1-16</strain>
    </source>
</reference>
<dbReference type="GO" id="GO:0009279">
    <property type="term" value="C:cell outer membrane"/>
    <property type="evidence" value="ECO:0007669"/>
    <property type="project" value="UniProtKB-SubCell"/>
</dbReference>
<dbReference type="AlphaFoldDB" id="A0A4U1GJI2"/>
<evidence type="ECO:0000256" key="2">
    <source>
        <dbReference type="ARBA" id="ARBA00006275"/>
    </source>
</evidence>
<evidence type="ECO:0000256" key="1">
    <source>
        <dbReference type="ARBA" id="ARBA00004442"/>
    </source>
</evidence>
<dbReference type="InterPro" id="IPR033985">
    <property type="entry name" value="SusD-like_N"/>
</dbReference>
<protein>
    <submittedName>
        <fullName evidence="8">RagB/SusD family nutrient uptake outer membrane protein</fullName>
    </submittedName>
</protein>
<evidence type="ECO:0000256" key="5">
    <source>
        <dbReference type="ARBA" id="ARBA00023237"/>
    </source>
</evidence>
<organism evidence="8 9">
    <name type="scientific">Pedobacter hiemivivus</name>
    <dbReference type="NCBI Taxonomy" id="2530454"/>
    <lineage>
        <taxon>Bacteria</taxon>
        <taxon>Pseudomonadati</taxon>
        <taxon>Bacteroidota</taxon>
        <taxon>Sphingobacteriia</taxon>
        <taxon>Sphingobacteriales</taxon>
        <taxon>Sphingobacteriaceae</taxon>
        <taxon>Pedobacter</taxon>
    </lineage>
</organism>
<dbReference type="RefSeq" id="WP_136879612.1">
    <property type="nucleotide sequence ID" value="NZ_SWDX01000002.1"/>
</dbReference>
<keyword evidence="5" id="KW-0998">Cell outer membrane</keyword>
<name>A0A4U1GJI2_9SPHI</name>
<feature type="domain" description="SusD-like N-terminal" evidence="7">
    <location>
        <begin position="22"/>
        <end position="229"/>
    </location>
</feature>
<dbReference type="InterPro" id="IPR012944">
    <property type="entry name" value="SusD_RagB_dom"/>
</dbReference>
<dbReference type="EMBL" id="SWDX01000002">
    <property type="protein sequence ID" value="TKC64074.1"/>
    <property type="molecule type" value="Genomic_DNA"/>
</dbReference>
<proteinExistence type="inferred from homology"/>
<dbReference type="SUPFAM" id="SSF48452">
    <property type="entry name" value="TPR-like"/>
    <property type="match status" value="1"/>
</dbReference>
<dbReference type="InterPro" id="IPR011990">
    <property type="entry name" value="TPR-like_helical_dom_sf"/>
</dbReference>
<evidence type="ECO:0000313" key="8">
    <source>
        <dbReference type="EMBL" id="TKC64074.1"/>
    </source>
</evidence>
<evidence type="ECO:0000259" key="6">
    <source>
        <dbReference type="Pfam" id="PF07980"/>
    </source>
</evidence>
<evidence type="ECO:0000256" key="4">
    <source>
        <dbReference type="ARBA" id="ARBA00023136"/>
    </source>
</evidence>
<dbReference type="Pfam" id="PF14322">
    <property type="entry name" value="SusD-like_3"/>
    <property type="match status" value="1"/>
</dbReference>